<evidence type="ECO:0000313" key="1">
    <source>
        <dbReference type="EMBL" id="KAK3064267.1"/>
    </source>
</evidence>
<gene>
    <name evidence="1" type="ORF">LTS18_008757</name>
</gene>
<dbReference type="Proteomes" id="UP001186974">
    <property type="component" value="Unassembled WGS sequence"/>
</dbReference>
<keyword evidence="2" id="KW-1185">Reference proteome</keyword>
<accession>A0ACC3DAE7</accession>
<protein>
    <submittedName>
        <fullName evidence="1">Uncharacterized protein</fullName>
    </submittedName>
</protein>
<sequence length="207" mass="22316">MRLPYAPSDPPKDDPPTAEIYAAIAARRKPRPLIPLDLTLLHSPPVASGWSSFIGALRTQTALSRSRPDLVELAISRIAVLNRAVHEWNVHSLLAVKAGVSEEGLETVRTQTDTITGVAEDREGGLSGEQWAVLAYTDAMTSSVKVEDKVFEGVRRALGGEERAVVELTATVAGYNAVSRFLVALDVGELNGGEIRSVRELRKEGGH</sequence>
<proteinExistence type="predicted"/>
<evidence type="ECO:0000313" key="2">
    <source>
        <dbReference type="Proteomes" id="UP001186974"/>
    </source>
</evidence>
<comment type="caution">
    <text evidence="1">The sequence shown here is derived from an EMBL/GenBank/DDBJ whole genome shotgun (WGS) entry which is preliminary data.</text>
</comment>
<reference evidence="1" key="1">
    <citation type="submission" date="2024-09" db="EMBL/GenBank/DDBJ databases">
        <title>Black Yeasts Isolated from many extreme environments.</title>
        <authorList>
            <person name="Coleine C."/>
            <person name="Stajich J.E."/>
            <person name="Selbmann L."/>
        </authorList>
    </citation>
    <scope>NUCLEOTIDE SEQUENCE</scope>
    <source>
        <strain evidence="1">CCFEE 5737</strain>
    </source>
</reference>
<organism evidence="1 2">
    <name type="scientific">Coniosporium uncinatum</name>
    <dbReference type="NCBI Taxonomy" id="93489"/>
    <lineage>
        <taxon>Eukaryota</taxon>
        <taxon>Fungi</taxon>
        <taxon>Dikarya</taxon>
        <taxon>Ascomycota</taxon>
        <taxon>Pezizomycotina</taxon>
        <taxon>Dothideomycetes</taxon>
        <taxon>Dothideomycetes incertae sedis</taxon>
        <taxon>Coniosporium</taxon>
    </lineage>
</organism>
<name>A0ACC3DAE7_9PEZI</name>
<dbReference type="EMBL" id="JAWDJW010006565">
    <property type="protein sequence ID" value="KAK3064267.1"/>
    <property type="molecule type" value="Genomic_DNA"/>
</dbReference>